<dbReference type="PANTHER" id="PTHR13166:SF7">
    <property type="entry name" value="LYR MOTIF-CONTAINING PROTEIN 4"/>
    <property type="match status" value="1"/>
</dbReference>
<dbReference type="GeneID" id="34528527"/>
<evidence type="ECO:0000313" key="4">
    <source>
        <dbReference type="Proteomes" id="UP000006310"/>
    </source>
</evidence>
<dbReference type="Pfam" id="PF05347">
    <property type="entry name" value="Complex1_LYR"/>
    <property type="match status" value="1"/>
</dbReference>
<dbReference type="PANTHER" id="PTHR13166">
    <property type="entry name" value="PROTEIN C6ORF149"/>
    <property type="match status" value="1"/>
</dbReference>
<comment type="similarity">
    <text evidence="1">Belongs to the complex I LYR family.</text>
</comment>
<dbReference type="InterPro" id="IPR045297">
    <property type="entry name" value="Complex1_LYR_LYRM4"/>
</dbReference>
<dbReference type="GO" id="GO:0031071">
    <property type="term" value="F:cysteine desulfurase activity"/>
    <property type="evidence" value="ECO:0007669"/>
    <property type="project" value="EnsemblFungi"/>
</dbReference>
<dbReference type="Proteomes" id="UP000006310">
    <property type="component" value="Chromosome 12"/>
</dbReference>
<proteinExistence type="inferred from homology"/>
<evidence type="ECO:0000256" key="1">
    <source>
        <dbReference type="ARBA" id="ARBA00009508"/>
    </source>
</evidence>
<sequence length="94" mass="10987">MAATVPARAQVLSVYRQFIKNANQFTNYNFREYFLRRTRNTFKQNKTVEDPARLAALFGEARAELKVLKRQSVISQMYTFDKTVVEPLNKRSHG</sequence>
<dbReference type="InterPro" id="IPR051522">
    <property type="entry name" value="ISC_assembly_LYR"/>
</dbReference>
<evidence type="ECO:0000259" key="2">
    <source>
        <dbReference type="Pfam" id="PF05347"/>
    </source>
</evidence>
<accession>J7SAH5</accession>
<reference evidence="3 4" key="1">
    <citation type="journal article" date="2011" name="Proc. Natl. Acad. Sci. U.S.A.">
        <title>Evolutionary erosion of yeast sex chromosomes by mating-type switching accidents.</title>
        <authorList>
            <person name="Gordon J.L."/>
            <person name="Armisen D."/>
            <person name="Proux-Wera E."/>
            <person name="Oheigeartaigh S.S."/>
            <person name="Byrne K.P."/>
            <person name="Wolfe K.H."/>
        </authorList>
    </citation>
    <scope>NUCLEOTIDE SEQUENCE [LARGE SCALE GENOMIC DNA]</scope>
    <source>
        <strain evidence="4">ATCC MYA-139 / BCRC 22969 / CBS 8797 / CCRC 22969 / KCTC 17520 / NBRC 10181 / NCYC 3082</strain>
    </source>
</reference>
<dbReference type="HOGENOM" id="CLU_120076_2_1_1"/>
<dbReference type="GO" id="GO:1990221">
    <property type="term" value="C:L-cysteine desulfurase complex"/>
    <property type="evidence" value="ECO:0007669"/>
    <property type="project" value="EnsemblFungi"/>
</dbReference>
<protein>
    <recommendedName>
        <fullName evidence="2">Complex 1 LYR protein domain-containing protein</fullName>
    </recommendedName>
</protein>
<dbReference type="CDD" id="cd20264">
    <property type="entry name" value="Complex1_LYR_LYRM4"/>
    <property type="match status" value="1"/>
</dbReference>
<evidence type="ECO:0000313" key="3">
    <source>
        <dbReference type="EMBL" id="CCK72754.1"/>
    </source>
</evidence>
<dbReference type="GO" id="GO:0060090">
    <property type="term" value="F:molecular adaptor activity"/>
    <property type="evidence" value="ECO:0007669"/>
    <property type="project" value="EnsemblFungi"/>
</dbReference>
<dbReference type="GO" id="GO:0005759">
    <property type="term" value="C:mitochondrial matrix"/>
    <property type="evidence" value="ECO:0007669"/>
    <property type="project" value="EnsemblFungi"/>
</dbReference>
<dbReference type="STRING" id="1071383.J7SAH5"/>
<dbReference type="OrthoDB" id="275715at2759"/>
<name>J7SAH5_HUIN7</name>
<gene>
    <name evidence="3" type="primary">KNAG0L01340</name>
    <name evidence="3" type="ordered locus">KNAG_0L01340</name>
</gene>
<dbReference type="KEGG" id="kng:KNAG_0L01340"/>
<organism evidence="3 4">
    <name type="scientific">Huiozyma naganishii (strain ATCC MYA-139 / BCRC 22969 / CBS 8797 / KCTC 17520 / NBRC 10181 / NCYC 3082 / Yp74L-3)</name>
    <name type="common">Yeast</name>
    <name type="synonym">Kazachstania naganishii</name>
    <dbReference type="NCBI Taxonomy" id="1071383"/>
    <lineage>
        <taxon>Eukaryota</taxon>
        <taxon>Fungi</taxon>
        <taxon>Dikarya</taxon>
        <taxon>Ascomycota</taxon>
        <taxon>Saccharomycotina</taxon>
        <taxon>Saccharomycetes</taxon>
        <taxon>Saccharomycetales</taxon>
        <taxon>Saccharomycetaceae</taxon>
        <taxon>Huiozyma</taxon>
    </lineage>
</organism>
<dbReference type="EMBL" id="HE978325">
    <property type="protein sequence ID" value="CCK72754.1"/>
    <property type="molecule type" value="Genomic_DNA"/>
</dbReference>
<dbReference type="OMA" id="YTTDKLV"/>
<dbReference type="eggNOG" id="KOG3801">
    <property type="taxonomic scope" value="Eukaryota"/>
</dbReference>
<dbReference type="AlphaFoldDB" id="J7SAH5"/>
<dbReference type="GO" id="GO:0016226">
    <property type="term" value="P:iron-sulfur cluster assembly"/>
    <property type="evidence" value="ECO:0007669"/>
    <property type="project" value="EnsemblFungi"/>
</dbReference>
<reference evidence="4" key="2">
    <citation type="submission" date="2012-08" db="EMBL/GenBank/DDBJ databases">
        <title>Genome sequence of Kazachstania naganishii.</title>
        <authorList>
            <person name="Gordon J.L."/>
            <person name="Armisen D."/>
            <person name="Proux-Wera E."/>
            <person name="OhEigeartaigh S.S."/>
            <person name="Byrne K.P."/>
            <person name="Wolfe K.H."/>
        </authorList>
    </citation>
    <scope>NUCLEOTIDE SEQUENCE [LARGE SCALE GENOMIC DNA]</scope>
    <source>
        <strain evidence="4">ATCC MYA-139 / BCRC 22969 / CBS 8797 / CCRC 22969 / KCTC 17520 / NBRC 10181 / NCYC 3082</strain>
    </source>
</reference>
<keyword evidence="4" id="KW-1185">Reference proteome</keyword>
<dbReference type="InterPro" id="IPR008011">
    <property type="entry name" value="Complex1_LYR_dom"/>
</dbReference>
<feature type="domain" description="Complex 1 LYR protein" evidence="2">
    <location>
        <begin position="9"/>
        <end position="66"/>
    </location>
</feature>
<dbReference type="RefSeq" id="XP_022466998.1">
    <property type="nucleotide sequence ID" value="XM_022610731.1"/>
</dbReference>